<gene>
    <name evidence="3" type="primary">hfq</name>
    <name evidence="5" type="ORF">SpAn4DRAFT_0320</name>
</gene>
<dbReference type="EMBL" id="CTRP01000014">
    <property type="protein sequence ID" value="CQR73858.1"/>
    <property type="molecule type" value="Genomic_DNA"/>
</dbReference>
<dbReference type="CDD" id="cd01716">
    <property type="entry name" value="Hfq"/>
    <property type="match status" value="1"/>
</dbReference>
<protein>
    <recommendedName>
        <fullName evidence="3">RNA-binding protein Hfq</fullName>
    </recommendedName>
</protein>
<comment type="similarity">
    <text evidence="3">Belongs to the Hfq family.</text>
</comment>
<keyword evidence="6" id="KW-1185">Reference proteome</keyword>
<dbReference type="InterPro" id="IPR047575">
    <property type="entry name" value="Sm"/>
</dbReference>
<keyword evidence="2 3" id="KW-0346">Stress response</keyword>
<dbReference type="InterPro" id="IPR010920">
    <property type="entry name" value="LSM_dom_sf"/>
</dbReference>
<dbReference type="GO" id="GO:0045974">
    <property type="term" value="P:regulation of translation, ncRNA-mediated"/>
    <property type="evidence" value="ECO:0007669"/>
    <property type="project" value="TreeGrafter"/>
</dbReference>
<dbReference type="Gene3D" id="2.30.30.100">
    <property type="match status" value="1"/>
</dbReference>
<evidence type="ECO:0000313" key="5">
    <source>
        <dbReference type="EMBL" id="CQR73858.1"/>
    </source>
</evidence>
<evidence type="ECO:0000259" key="4">
    <source>
        <dbReference type="PROSITE" id="PS52002"/>
    </source>
</evidence>
<dbReference type="GO" id="GO:0006355">
    <property type="term" value="P:regulation of DNA-templated transcription"/>
    <property type="evidence" value="ECO:0007669"/>
    <property type="project" value="InterPro"/>
</dbReference>
<dbReference type="RefSeq" id="WP_021171115.1">
    <property type="nucleotide sequence ID" value="NZ_CTRP01000014.1"/>
</dbReference>
<dbReference type="Proteomes" id="UP000049855">
    <property type="component" value="Unassembled WGS sequence"/>
</dbReference>
<dbReference type="PROSITE" id="PS52002">
    <property type="entry name" value="SM"/>
    <property type="match status" value="1"/>
</dbReference>
<dbReference type="InterPro" id="IPR005001">
    <property type="entry name" value="Hfq"/>
</dbReference>
<sequence>MNTNSPNASITSASTQKEKLNLQDNFLNQAINKNIPVIIRLVNGFPIRGLVKGFNSFTVILETKGKQQLVYKHAISSISPLRQFSYN</sequence>
<evidence type="ECO:0000256" key="2">
    <source>
        <dbReference type="ARBA" id="ARBA00023016"/>
    </source>
</evidence>
<evidence type="ECO:0000256" key="3">
    <source>
        <dbReference type="HAMAP-Rule" id="MF_00436"/>
    </source>
</evidence>
<dbReference type="PANTHER" id="PTHR34772:SF1">
    <property type="entry name" value="RNA-BINDING PROTEIN HFQ"/>
    <property type="match status" value="1"/>
</dbReference>
<dbReference type="Pfam" id="PF17209">
    <property type="entry name" value="Hfq"/>
    <property type="match status" value="1"/>
</dbReference>
<reference evidence="6" key="1">
    <citation type="submission" date="2015-03" db="EMBL/GenBank/DDBJ databases">
        <authorList>
            <person name="Nijsse Bart"/>
        </authorList>
    </citation>
    <scope>NUCLEOTIDE SEQUENCE [LARGE SCALE GENOMIC DNA]</scope>
</reference>
<organism evidence="5 6">
    <name type="scientific">Sporomusa ovata</name>
    <dbReference type="NCBI Taxonomy" id="2378"/>
    <lineage>
        <taxon>Bacteria</taxon>
        <taxon>Bacillati</taxon>
        <taxon>Bacillota</taxon>
        <taxon>Negativicutes</taxon>
        <taxon>Selenomonadales</taxon>
        <taxon>Sporomusaceae</taxon>
        <taxon>Sporomusa</taxon>
    </lineage>
</organism>
<dbReference type="GO" id="GO:0005829">
    <property type="term" value="C:cytosol"/>
    <property type="evidence" value="ECO:0007669"/>
    <property type="project" value="TreeGrafter"/>
</dbReference>
<dbReference type="NCBIfam" id="TIGR02383">
    <property type="entry name" value="Hfq"/>
    <property type="match status" value="1"/>
</dbReference>
<evidence type="ECO:0000313" key="6">
    <source>
        <dbReference type="Proteomes" id="UP000049855"/>
    </source>
</evidence>
<proteinExistence type="inferred from homology"/>
<dbReference type="GO" id="GO:0003723">
    <property type="term" value="F:RNA binding"/>
    <property type="evidence" value="ECO:0007669"/>
    <property type="project" value="UniProtKB-UniRule"/>
</dbReference>
<dbReference type="HAMAP" id="MF_00436">
    <property type="entry name" value="Hfq"/>
    <property type="match status" value="1"/>
</dbReference>
<name>A0A0U1L2H8_9FIRM</name>
<dbReference type="PANTHER" id="PTHR34772">
    <property type="entry name" value="RNA-BINDING PROTEIN HFQ"/>
    <property type="match status" value="1"/>
</dbReference>
<comment type="function">
    <text evidence="3">RNA chaperone that binds small regulatory RNA (sRNAs) and mRNAs to facilitate mRNA translational regulation in response to envelope stress, environmental stress and changes in metabolite concentrations. Also binds with high specificity to tRNAs.</text>
</comment>
<feature type="domain" description="Sm" evidence="4">
    <location>
        <begin position="24"/>
        <end position="84"/>
    </location>
</feature>
<comment type="subunit">
    <text evidence="3">Homohexamer.</text>
</comment>
<evidence type="ECO:0000256" key="1">
    <source>
        <dbReference type="ARBA" id="ARBA00022884"/>
    </source>
</evidence>
<accession>A0A0U1L2H8</accession>
<dbReference type="SUPFAM" id="SSF50182">
    <property type="entry name" value="Sm-like ribonucleoproteins"/>
    <property type="match status" value="1"/>
</dbReference>
<dbReference type="AlphaFoldDB" id="A0A0U1L2H8"/>
<keyword evidence="1 3" id="KW-0694">RNA-binding</keyword>
<dbReference type="GO" id="GO:0043487">
    <property type="term" value="P:regulation of RNA stability"/>
    <property type="evidence" value="ECO:0007669"/>
    <property type="project" value="TreeGrafter"/>
</dbReference>